<name>A0A517MAT1_9BACT</name>
<dbReference type="KEGG" id="rml:FF011L_06330"/>
<organism evidence="1 2">
    <name type="scientific">Roseimaritima multifibrata</name>
    <dbReference type="NCBI Taxonomy" id="1930274"/>
    <lineage>
        <taxon>Bacteria</taxon>
        <taxon>Pseudomonadati</taxon>
        <taxon>Planctomycetota</taxon>
        <taxon>Planctomycetia</taxon>
        <taxon>Pirellulales</taxon>
        <taxon>Pirellulaceae</taxon>
        <taxon>Roseimaritima</taxon>
    </lineage>
</organism>
<accession>A0A517MAT1</accession>
<dbReference type="Proteomes" id="UP000320672">
    <property type="component" value="Chromosome"/>
</dbReference>
<evidence type="ECO:0000313" key="1">
    <source>
        <dbReference type="EMBL" id="QDS91897.1"/>
    </source>
</evidence>
<dbReference type="RefSeq" id="WP_145350080.1">
    <property type="nucleotide sequence ID" value="NZ_CP036262.1"/>
</dbReference>
<reference evidence="1 2" key="1">
    <citation type="submission" date="2019-02" db="EMBL/GenBank/DDBJ databases">
        <title>Deep-cultivation of Planctomycetes and their phenomic and genomic characterization uncovers novel biology.</title>
        <authorList>
            <person name="Wiegand S."/>
            <person name="Jogler M."/>
            <person name="Boedeker C."/>
            <person name="Pinto D."/>
            <person name="Vollmers J."/>
            <person name="Rivas-Marin E."/>
            <person name="Kohn T."/>
            <person name="Peeters S.H."/>
            <person name="Heuer A."/>
            <person name="Rast P."/>
            <person name="Oberbeckmann S."/>
            <person name="Bunk B."/>
            <person name="Jeske O."/>
            <person name="Meyerdierks A."/>
            <person name="Storesund J.E."/>
            <person name="Kallscheuer N."/>
            <person name="Luecker S."/>
            <person name="Lage O.M."/>
            <person name="Pohl T."/>
            <person name="Merkel B.J."/>
            <person name="Hornburger P."/>
            <person name="Mueller R.-W."/>
            <person name="Bruemmer F."/>
            <person name="Labrenz M."/>
            <person name="Spormann A.M."/>
            <person name="Op den Camp H."/>
            <person name="Overmann J."/>
            <person name="Amann R."/>
            <person name="Jetten M.S.M."/>
            <person name="Mascher T."/>
            <person name="Medema M.H."/>
            <person name="Devos D.P."/>
            <person name="Kaster A.-K."/>
            <person name="Ovreas L."/>
            <person name="Rohde M."/>
            <person name="Galperin M.Y."/>
            <person name="Jogler C."/>
        </authorList>
    </citation>
    <scope>NUCLEOTIDE SEQUENCE [LARGE SCALE GENOMIC DNA]</scope>
    <source>
        <strain evidence="1 2">FF011L</strain>
    </source>
</reference>
<dbReference type="AlphaFoldDB" id="A0A517MAT1"/>
<keyword evidence="2" id="KW-1185">Reference proteome</keyword>
<sequence>MDDRTQAGKPKNWLAPKRQQRQKVLIVTHADRYIEVFGENIDVHIANMTATSNVAGEITAEDFLELSLPMPYRDIYFPGMLRKTGTVEEIRPADLAVRQINLSMLRAANSMTQEAPTWTL</sequence>
<protein>
    <submittedName>
        <fullName evidence="1">Uncharacterized protein</fullName>
    </submittedName>
</protein>
<gene>
    <name evidence="1" type="ORF">FF011L_06330</name>
</gene>
<dbReference type="EMBL" id="CP036262">
    <property type="protein sequence ID" value="QDS91897.1"/>
    <property type="molecule type" value="Genomic_DNA"/>
</dbReference>
<evidence type="ECO:0000313" key="2">
    <source>
        <dbReference type="Proteomes" id="UP000320672"/>
    </source>
</evidence>
<proteinExistence type="predicted"/>